<feature type="chain" id="PRO_5032882282" evidence="1">
    <location>
        <begin position="22"/>
        <end position="563"/>
    </location>
</feature>
<dbReference type="AlphaFoldDB" id="A0A813JFC4"/>
<comment type="caution">
    <text evidence="2">The sequence shown here is derived from an EMBL/GenBank/DDBJ whole genome shotgun (WGS) entry which is preliminary data.</text>
</comment>
<dbReference type="Proteomes" id="UP000626109">
    <property type="component" value="Unassembled WGS sequence"/>
</dbReference>
<reference evidence="2" key="1">
    <citation type="submission" date="2021-02" db="EMBL/GenBank/DDBJ databases">
        <authorList>
            <person name="Dougan E. K."/>
            <person name="Rhodes N."/>
            <person name="Thang M."/>
            <person name="Chan C."/>
        </authorList>
    </citation>
    <scope>NUCLEOTIDE SEQUENCE</scope>
</reference>
<evidence type="ECO:0000313" key="3">
    <source>
        <dbReference type="Proteomes" id="UP000626109"/>
    </source>
</evidence>
<evidence type="ECO:0000313" key="2">
    <source>
        <dbReference type="EMBL" id="CAE8678673.1"/>
    </source>
</evidence>
<feature type="signal peptide" evidence="1">
    <location>
        <begin position="1"/>
        <end position="21"/>
    </location>
</feature>
<keyword evidence="1" id="KW-0732">Signal</keyword>
<protein>
    <submittedName>
        <fullName evidence="2">Uncharacterized protein</fullName>
    </submittedName>
</protein>
<proteinExistence type="predicted"/>
<accession>A0A813JFC4</accession>
<gene>
    <name evidence="2" type="ORF">PGLA2088_LOCUS20937</name>
</gene>
<evidence type="ECO:0000256" key="1">
    <source>
        <dbReference type="SAM" id="SignalP"/>
    </source>
</evidence>
<organism evidence="2 3">
    <name type="scientific">Polarella glacialis</name>
    <name type="common">Dinoflagellate</name>
    <dbReference type="NCBI Taxonomy" id="89957"/>
    <lineage>
        <taxon>Eukaryota</taxon>
        <taxon>Sar</taxon>
        <taxon>Alveolata</taxon>
        <taxon>Dinophyceae</taxon>
        <taxon>Suessiales</taxon>
        <taxon>Suessiaceae</taxon>
        <taxon>Polarella</taxon>
    </lineage>
</organism>
<dbReference type="EMBL" id="CAJNNW010025701">
    <property type="protein sequence ID" value="CAE8678673.1"/>
    <property type="molecule type" value="Genomic_DNA"/>
</dbReference>
<sequence length="563" mass="60424">MAIRSRLIGLLVAISGIGIHAGCSPSNQACQQSEEDEVAGFVQLNRALGSGTKSVDPVAEKEMLRIINEAFQGLGDASGGKDIKAVEDSAKSDLAQGWRDCASLDYSSFKGVDSKAVHQLQEKMGLNRLCKVSDPTCKAFDAALSAQQRILQLGERPRMQNYSLVNWVQNEVGFPAWGSDPDGSRVGVDYSVSPPVADARDKTAGSGFALCELVTTTLQNSNYQLFNSCGPTAVLAALIIRSPVQALKKGLQLFYTGTLPELSVQPCPYIYEQQPGIMPYTAGQPGFNKFPAGTNMCPGEAVQAEGGTSGPCQAVGIQKMWISTFLSAYDVKLRKQMGIQDVCDRKIFQSLYPLEPEKDAQLTRNAHLTAPAAILFMCEVALGGGVEGSCQYSTPSFQACSTATGFSLEACANIVKGVGITTEDLGDMFVAIQKPSTMEQEFVKITARPSLALFLSQIPGAMKQVGIDALLRAQTPSSDSAARAALLQQACDTEKAMLFMEGAAVRNPNAPVGQCNHWIVLDSCAQSDYKVWSWGSFHFVNKAHLERHVCGVILHGTKSQPQR</sequence>
<name>A0A813JFC4_POLGL</name>